<evidence type="ECO:0000256" key="3">
    <source>
        <dbReference type="ARBA" id="ARBA00022833"/>
    </source>
</evidence>
<comment type="caution">
    <text evidence="6">The sequence shown here is derived from an EMBL/GenBank/DDBJ whole genome shotgun (WGS) entry which is preliminary data.</text>
</comment>
<dbReference type="VEuPathDB" id="FungiDB:CLCR_07706"/>
<evidence type="ECO:0000313" key="6">
    <source>
        <dbReference type="EMBL" id="OCT50035.1"/>
    </source>
</evidence>
<evidence type="ECO:0000313" key="7">
    <source>
        <dbReference type="Proteomes" id="UP000094526"/>
    </source>
</evidence>
<evidence type="ECO:0000256" key="1">
    <source>
        <dbReference type="ARBA" id="ARBA00005495"/>
    </source>
</evidence>
<dbReference type="GO" id="GO:0016846">
    <property type="term" value="F:carbon-sulfur lyase activity"/>
    <property type="evidence" value="ECO:0007669"/>
    <property type="project" value="InterPro"/>
</dbReference>
<dbReference type="Pfam" id="PF04828">
    <property type="entry name" value="GFA"/>
    <property type="match status" value="1"/>
</dbReference>
<sequence>MEARCQCGQIRFVTPLAAPLALYICHCTECRHQSSSTYGMTAIFPYFDIRQYAPTADTVGMYSRANSTGRTDGYFCTKCGSRLVHVSMSAQDGQSGDGRGDAFKPAAMLSVKAGCLEGLSKEMMRTAIHIWTKSAVVYIPEGVEQYEEEPPGGSFAEE</sequence>
<keyword evidence="7" id="KW-1185">Reference proteome</keyword>
<organism evidence="6 7">
    <name type="scientific">Cladophialophora carrionii</name>
    <dbReference type="NCBI Taxonomy" id="86049"/>
    <lineage>
        <taxon>Eukaryota</taxon>
        <taxon>Fungi</taxon>
        <taxon>Dikarya</taxon>
        <taxon>Ascomycota</taxon>
        <taxon>Pezizomycotina</taxon>
        <taxon>Eurotiomycetes</taxon>
        <taxon>Chaetothyriomycetidae</taxon>
        <taxon>Chaetothyriales</taxon>
        <taxon>Herpotrichiellaceae</taxon>
        <taxon>Cladophialophora</taxon>
    </lineage>
</organism>
<reference evidence="7" key="1">
    <citation type="submission" date="2015-07" db="EMBL/GenBank/DDBJ databases">
        <authorList>
            <person name="Teixeira M.M."/>
            <person name="Souza R.C."/>
            <person name="Almeida L.G."/>
            <person name="Vicente V.A."/>
            <person name="de Hoog S."/>
            <person name="Bocca A.L."/>
            <person name="de Almeida S.R."/>
            <person name="Vasconcelos A.T."/>
            <person name="Felipe M.S."/>
        </authorList>
    </citation>
    <scope>NUCLEOTIDE SEQUENCE [LARGE SCALE GENOMIC DNA]</scope>
    <source>
        <strain evidence="7">KSF</strain>
    </source>
</reference>
<dbReference type="VEuPathDB" id="FungiDB:G647_08946"/>
<dbReference type="PANTHER" id="PTHR33337:SF3">
    <property type="entry name" value="CENP-V_GFA DOMAIN-CONTAINING PROTEIN"/>
    <property type="match status" value="1"/>
</dbReference>
<keyword evidence="2" id="KW-0479">Metal-binding</keyword>
<name>A0A1C1CND3_9EURO</name>
<dbReference type="PANTHER" id="PTHR33337">
    <property type="entry name" value="GFA DOMAIN-CONTAINING PROTEIN"/>
    <property type="match status" value="1"/>
</dbReference>
<dbReference type="OrthoDB" id="5290969at2759"/>
<keyword evidence="3" id="KW-0862">Zinc</keyword>
<dbReference type="GO" id="GO:0046872">
    <property type="term" value="F:metal ion binding"/>
    <property type="evidence" value="ECO:0007669"/>
    <property type="project" value="UniProtKB-KW"/>
</dbReference>
<evidence type="ECO:0000259" key="5">
    <source>
        <dbReference type="PROSITE" id="PS51891"/>
    </source>
</evidence>
<dbReference type="eggNOG" id="ENOG502SRJN">
    <property type="taxonomic scope" value="Eukaryota"/>
</dbReference>
<dbReference type="AlphaFoldDB" id="A0A1C1CND3"/>
<keyword evidence="4" id="KW-0456">Lyase</keyword>
<dbReference type="Gene3D" id="3.90.1590.10">
    <property type="entry name" value="glutathione-dependent formaldehyde- activating enzyme (gfa)"/>
    <property type="match status" value="1"/>
</dbReference>
<gene>
    <name evidence="6" type="ORF">CLCR_07706</name>
</gene>
<evidence type="ECO:0000256" key="4">
    <source>
        <dbReference type="ARBA" id="ARBA00023239"/>
    </source>
</evidence>
<feature type="domain" description="CENP-V/GFA" evidence="5">
    <location>
        <begin position="1"/>
        <end position="147"/>
    </location>
</feature>
<dbReference type="PROSITE" id="PS51891">
    <property type="entry name" value="CENP_V_GFA"/>
    <property type="match status" value="1"/>
</dbReference>
<protein>
    <recommendedName>
        <fullName evidence="5">CENP-V/GFA domain-containing protein</fullName>
    </recommendedName>
</protein>
<proteinExistence type="inferred from homology"/>
<evidence type="ECO:0000256" key="2">
    <source>
        <dbReference type="ARBA" id="ARBA00022723"/>
    </source>
</evidence>
<accession>A0A1C1CND3</accession>
<dbReference type="InterPro" id="IPR006913">
    <property type="entry name" value="CENP-V/GFA"/>
</dbReference>
<dbReference type="EMBL" id="LGRB01000010">
    <property type="protein sequence ID" value="OCT50035.1"/>
    <property type="molecule type" value="Genomic_DNA"/>
</dbReference>
<comment type="similarity">
    <text evidence="1">Belongs to the Gfa family.</text>
</comment>
<dbReference type="Proteomes" id="UP000094526">
    <property type="component" value="Unassembled WGS sequence"/>
</dbReference>
<dbReference type="InterPro" id="IPR011057">
    <property type="entry name" value="Mss4-like_sf"/>
</dbReference>
<dbReference type="SUPFAM" id="SSF51316">
    <property type="entry name" value="Mss4-like"/>
    <property type="match status" value="1"/>
</dbReference>